<evidence type="ECO:0000256" key="10">
    <source>
        <dbReference type="ARBA" id="ARBA00022692"/>
    </source>
</evidence>
<feature type="transmembrane region" description="Helical" evidence="19">
    <location>
        <begin position="171"/>
        <end position="193"/>
    </location>
</feature>
<keyword evidence="9 19" id="KW-0808">Transferase</keyword>
<sequence>MLRARVAEARLAMLLLTRIPVGYLRDPIPETGASAWGWPLAGAVAMLPAALIYWALHAAGFGPTVAALGLIFATTLLTGAMHEDGLADMADGFGGGQTRARKLEIMRDSRIGSYGVMALILTVALQVALIARLDHPALVVPAALGLSMASRAMLPFWLARMPAARADGLGHGAAQVPATCVYIAVAFGLIGLLPLGFGAAAVIFAGIVVATALVAALALRQIGGQTGDVIGAMQKLAELSGWGVTVYLFA</sequence>
<dbReference type="GeneID" id="94021392"/>
<evidence type="ECO:0000256" key="17">
    <source>
        <dbReference type="ARBA" id="ARBA00048623"/>
    </source>
</evidence>
<feature type="transmembrane region" description="Helical" evidence="19">
    <location>
        <begin position="61"/>
        <end position="80"/>
    </location>
</feature>
<dbReference type="GO" id="GO:0009236">
    <property type="term" value="P:cobalamin biosynthetic process"/>
    <property type="evidence" value="ECO:0007669"/>
    <property type="project" value="UniProtKB-UniRule"/>
</dbReference>
<dbReference type="UniPathway" id="UPA00148">
    <property type="reaction ID" value="UER00238"/>
</dbReference>
<gene>
    <name evidence="19" type="primary">cobS</name>
    <name evidence="20" type="ORF">SAMN04488041_103274</name>
</gene>
<comment type="pathway">
    <text evidence="3 19">Cofactor biosynthesis; adenosylcobalamin biosynthesis; adenosylcobalamin from cob(II)yrinate a,c-diamide: step 7/7.</text>
</comment>
<reference evidence="21" key="1">
    <citation type="submission" date="2016-10" db="EMBL/GenBank/DDBJ databases">
        <authorList>
            <person name="Varghese N."/>
            <person name="Submissions S."/>
        </authorList>
    </citation>
    <scope>NUCLEOTIDE SEQUENCE [LARGE SCALE GENOMIC DNA]</scope>
    <source>
        <strain evidence="21">DSM 10014</strain>
    </source>
</reference>
<evidence type="ECO:0000256" key="6">
    <source>
        <dbReference type="ARBA" id="ARBA00015850"/>
    </source>
</evidence>
<dbReference type="GO" id="GO:0051073">
    <property type="term" value="F:adenosylcobinamide-GDP ribazoletransferase activity"/>
    <property type="evidence" value="ECO:0007669"/>
    <property type="project" value="UniProtKB-UniRule"/>
</dbReference>
<dbReference type="InterPro" id="IPR003805">
    <property type="entry name" value="CobS"/>
</dbReference>
<dbReference type="GO" id="GO:0008818">
    <property type="term" value="F:cobalamin 5'-phosphate synthase activity"/>
    <property type="evidence" value="ECO:0007669"/>
    <property type="project" value="UniProtKB-UniRule"/>
</dbReference>
<comment type="catalytic activity">
    <reaction evidence="17 19">
        <text>alpha-ribazole + adenosylcob(III)inamide-GDP = adenosylcob(III)alamin + GMP + H(+)</text>
        <dbReference type="Rhea" id="RHEA:16049"/>
        <dbReference type="ChEBI" id="CHEBI:10329"/>
        <dbReference type="ChEBI" id="CHEBI:15378"/>
        <dbReference type="ChEBI" id="CHEBI:18408"/>
        <dbReference type="ChEBI" id="CHEBI:58115"/>
        <dbReference type="ChEBI" id="CHEBI:60487"/>
        <dbReference type="EC" id="2.7.8.26"/>
    </reaction>
</comment>
<dbReference type="RefSeq" id="WP_074635454.1">
    <property type="nucleotide sequence ID" value="NZ_CP160849.1"/>
</dbReference>
<comment type="cofactor">
    <cofactor evidence="1 19">
        <name>Mg(2+)</name>
        <dbReference type="ChEBI" id="CHEBI:18420"/>
    </cofactor>
</comment>
<evidence type="ECO:0000256" key="4">
    <source>
        <dbReference type="ARBA" id="ARBA00010561"/>
    </source>
</evidence>
<evidence type="ECO:0000256" key="2">
    <source>
        <dbReference type="ARBA" id="ARBA00004651"/>
    </source>
</evidence>
<name>A0A1H2WI73_9RHOB</name>
<evidence type="ECO:0000256" key="11">
    <source>
        <dbReference type="ARBA" id="ARBA00022842"/>
    </source>
</evidence>
<feature type="transmembrane region" description="Helical" evidence="19">
    <location>
        <begin position="35"/>
        <end position="55"/>
    </location>
</feature>
<evidence type="ECO:0000256" key="5">
    <source>
        <dbReference type="ARBA" id="ARBA00013200"/>
    </source>
</evidence>
<comment type="function">
    <text evidence="14 19">Joins adenosylcobinamide-GDP and alpha-ribazole to generate adenosylcobalamin (Ado-cobalamin). Also synthesizes adenosylcobalamin 5'-phosphate from adenosylcobinamide-GDP and alpha-ribazole 5'-phosphate.</text>
</comment>
<evidence type="ECO:0000256" key="3">
    <source>
        <dbReference type="ARBA" id="ARBA00004663"/>
    </source>
</evidence>
<proteinExistence type="inferred from homology"/>
<keyword evidence="11 19" id="KW-0460">Magnesium</keyword>
<dbReference type="PANTHER" id="PTHR34148">
    <property type="entry name" value="ADENOSYLCOBINAMIDE-GDP RIBAZOLETRANSFERASE"/>
    <property type="match status" value="1"/>
</dbReference>
<protein>
    <recommendedName>
        <fullName evidence="6 19">Adenosylcobinamide-GDP ribazoletransferase</fullName>
        <ecNumber evidence="5 19">2.7.8.26</ecNumber>
    </recommendedName>
    <alternativeName>
        <fullName evidence="16 19">Cobalamin synthase</fullName>
    </alternativeName>
    <alternativeName>
        <fullName evidence="15 19">Cobalamin-5'-phosphate synthase</fullName>
    </alternativeName>
</protein>
<evidence type="ECO:0000256" key="19">
    <source>
        <dbReference type="HAMAP-Rule" id="MF_00719"/>
    </source>
</evidence>
<dbReference type="Proteomes" id="UP000183076">
    <property type="component" value="Unassembled WGS sequence"/>
</dbReference>
<keyword evidence="10 19" id="KW-0812">Transmembrane</keyword>
<evidence type="ECO:0000256" key="1">
    <source>
        <dbReference type="ARBA" id="ARBA00001946"/>
    </source>
</evidence>
<keyword evidence="13 19" id="KW-0472">Membrane</keyword>
<evidence type="ECO:0000256" key="8">
    <source>
        <dbReference type="ARBA" id="ARBA00022573"/>
    </source>
</evidence>
<feature type="transmembrane region" description="Helical" evidence="19">
    <location>
        <begin position="199"/>
        <end position="219"/>
    </location>
</feature>
<dbReference type="HAMAP" id="MF_00719">
    <property type="entry name" value="CobS"/>
    <property type="match status" value="1"/>
</dbReference>
<feature type="transmembrane region" description="Helical" evidence="19">
    <location>
        <begin position="111"/>
        <end position="131"/>
    </location>
</feature>
<evidence type="ECO:0000313" key="21">
    <source>
        <dbReference type="Proteomes" id="UP000183076"/>
    </source>
</evidence>
<evidence type="ECO:0000256" key="7">
    <source>
        <dbReference type="ARBA" id="ARBA00022475"/>
    </source>
</evidence>
<dbReference type="AlphaFoldDB" id="A0A1H2WI73"/>
<evidence type="ECO:0000256" key="13">
    <source>
        <dbReference type="ARBA" id="ARBA00023136"/>
    </source>
</evidence>
<evidence type="ECO:0000256" key="12">
    <source>
        <dbReference type="ARBA" id="ARBA00022989"/>
    </source>
</evidence>
<evidence type="ECO:0000256" key="18">
    <source>
        <dbReference type="ARBA" id="ARBA00049504"/>
    </source>
</evidence>
<evidence type="ECO:0000313" key="20">
    <source>
        <dbReference type="EMBL" id="SDW80237.1"/>
    </source>
</evidence>
<evidence type="ECO:0000256" key="14">
    <source>
        <dbReference type="ARBA" id="ARBA00025228"/>
    </source>
</evidence>
<dbReference type="GO" id="GO:0005886">
    <property type="term" value="C:plasma membrane"/>
    <property type="evidence" value="ECO:0007669"/>
    <property type="project" value="UniProtKB-SubCell"/>
</dbReference>
<evidence type="ECO:0000256" key="9">
    <source>
        <dbReference type="ARBA" id="ARBA00022679"/>
    </source>
</evidence>
<dbReference type="EMBL" id="FNNB01000003">
    <property type="protein sequence ID" value="SDW80237.1"/>
    <property type="molecule type" value="Genomic_DNA"/>
</dbReference>
<comment type="subcellular location">
    <subcellularLocation>
        <location evidence="2 19">Cell membrane</location>
        <topology evidence="2 19">Multi-pass membrane protein</topology>
    </subcellularLocation>
</comment>
<comment type="similarity">
    <text evidence="4 19">Belongs to the CobS family.</text>
</comment>
<comment type="catalytic activity">
    <reaction evidence="18 19">
        <text>alpha-ribazole 5'-phosphate + adenosylcob(III)inamide-GDP = adenosylcob(III)alamin 5'-phosphate + GMP + H(+)</text>
        <dbReference type="Rhea" id="RHEA:23560"/>
        <dbReference type="ChEBI" id="CHEBI:15378"/>
        <dbReference type="ChEBI" id="CHEBI:57918"/>
        <dbReference type="ChEBI" id="CHEBI:58115"/>
        <dbReference type="ChEBI" id="CHEBI:60487"/>
        <dbReference type="ChEBI" id="CHEBI:60493"/>
        <dbReference type="EC" id="2.7.8.26"/>
    </reaction>
</comment>
<accession>A0A1H2WI73</accession>
<dbReference type="PANTHER" id="PTHR34148:SF1">
    <property type="entry name" value="ADENOSYLCOBINAMIDE-GDP RIBAZOLETRANSFERASE"/>
    <property type="match status" value="1"/>
</dbReference>
<dbReference type="STRING" id="60137.SAMN04488041_103274"/>
<feature type="transmembrane region" description="Helical" evidence="19">
    <location>
        <begin position="137"/>
        <end position="159"/>
    </location>
</feature>
<keyword evidence="7 19" id="KW-1003">Cell membrane</keyword>
<evidence type="ECO:0000256" key="16">
    <source>
        <dbReference type="ARBA" id="ARBA00032853"/>
    </source>
</evidence>
<dbReference type="Pfam" id="PF02654">
    <property type="entry name" value="CobS"/>
    <property type="match status" value="1"/>
</dbReference>
<keyword evidence="8 19" id="KW-0169">Cobalamin biosynthesis</keyword>
<organism evidence="20 21">
    <name type="scientific">Sulfitobacter pontiacus</name>
    <dbReference type="NCBI Taxonomy" id="60137"/>
    <lineage>
        <taxon>Bacteria</taxon>
        <taxon>Pseudomonadati</taxon>
        <taxon>Pseudomonadota</taxon>
        <taxon>Alphaproteobacteria</taxon>
        <taxon>Rhodobacterales</taxon>
        <taxon>Roseobacteraceae</taxon>
        <taxon>Sulfitobacter</taxon>
    </lineage>
</organism>
<dbReference type="EC" id="2.7.8.26" evidence="5 19"/>
<evidence type="ECO:0000256" key="15">
    <source>
        <dbReference type="ARBA" id="ARBA00032605"/>
    </source>
</evidence>
<keyword evidence="12 19" id="KW-1133">Transmembrane helix</keyword>